<feature type="region of interest" description="Disordered" evidence="6">
    <location>
        <begin position="1"/>
        <end position="90"/>
    </location>
</feature>
<keyword evidence="5 7" id="KW-0472">Membrane</keyword>
<dbReference type="Gene3D" id="1.20.1250.20">
    <property type="entry name" value="MFS general substrate transporter like domains"/>
    <property type="match status" value="1"/>
</dbReference>
<feature type="transmembrane region" description="Helical" evidence="7">
    <location>
        <begin position="152"/>
        <end position="172"/>
    </location>
</feature>
<dbReference type="Proteomes" id="UP000799640">
    <property type="component" value="Unassembled WGS sequence"/>
</dbReference>
<dbReference type="PANTHER" id="PTHR23502:SF7">
    <property type="entry name" value="DRUG_PROTON ANTIPORTER YHK8-RELATED"/>
    <property type="match status" value="1"/>
</dbReference>
<dbReference type="PANTHER" id="PTHR23502">
    <property type="entry name" value="MAJOR FACILITATOR SUPERFAMILY"/>
    <property type="match status" value="1"/>
</dbReference>
<feature type="transmembrane region" description="Helical" evidence="7">
    <location>
        <begin position="116"/>
        <end position="137"/>
    </location>
</feature>
<evidence type="ECO:0000256" key="2">
    <source>
        <dbReference type="ARBA" id="ARBA00008335"/>
    </source>
</evidence>
<dbReference type="OrthoDB" id="3561359at2759"/>
<dbReference type="GO" id="GO:0140115">
    <property type="term" value="P:export across plasma membrane"/>
    <property type="evidence" value="ECO:0007669"/>
    <property type="project" value="UniProtKB-ARBA"/>
</dbReference>
<feature type="transmembrane region" description="Helical" evidence="7">
    <location>
        <begin position="392"/>
        <end position="412"/>
    </location>
</feature>
<dbReference type="InterPro" id="IPR011701">
    <property type="entry name" value="MFS"/>
</dbReference>
<dbReference type="CDD" id="cd17323">
    <property type="entry name" value="MFS_Tpo1_MDR_like"/>
    <property type="match status" value="1"/>
</dbReference>
<feature type="compositionally biased region" description="Basic and acidic residues" evidence="6">
    <location>
        <begin position="30"/>
        <end position="57"/>
    </location>
</feature>
<feature type="transmembrane region" description="Helical" evidence="7">
    <location>
        <begin position="184"/>
        <end position="205"/>
    </location>
</feature>
<evidence type="ECO:0000313" key="9">
    <source>
        <dbReference type="EMBL" id="KAF2396958.1"/>
    </source>
</evidence>
<dbReference type="FunFam" id="1.20.1250.20:FF:000082">
    <property type="entry name" value="MFS multidrug transporter, putative"/>
    <property type="match status" value="1"/>
</dbReference>
<feature type="transmembrane region" description="Helical" evidence="7">
    <location>
        <begin position="467"/>
        <end position="491"/>
    </location>
</feature>
<dbReference type="PROSITE" id="PS00216">
    <property type="entry name" value="SUGAR_TRANSPORT_1"/>
    <property type="match status" value="1"/>
</dbReference>
<feature type="transmembrane region" description="Helical" evidence="7">
    <location>
        <begin position="353"/>
        <end position="380"/>
    </location>
</feature>
<dbReference type="EMBL" id="ML996705">
    <property type="protein sequence ID" value="KAF2396958.1"/>
    <property type="molecule type" value="Genomic_DNA"/>
</dbReference>
<dbReference type="GO" id="GO:0042908">
    <property type="term" value="P:xenobiotic transport"/>
    <property type="evidence" value="ECO:0007669"/>
    <property type="project" value="UniProtKB-ARBA"/>
</dbReference>
<dbReference type="InterPro" id="IPR036259">
    <property type="entry name" value="MFS_trans_sf"/>
</dbReference>
<comment type="similarity">
    <text evidence="2">Belongs to the major facilitator superfamily.</text>
</comment>
<evidence type="ECO:0000256" key="1">
    <source>
        <dbReference type="ARBA" id="ARBA00004141"/>
    </source>
</evidence>
<keyword evidence="3 7" id="KW-0812">Transmembrane</keyword>
<evidence type="ECO:0000256" key="6">
    <source>
        <dbReference type="SAM" id="MobiDB-lite"/>
    </source>
</evidence>
<accession>A0A6G1HLL4</accession>
<proteinExistence type="inferred from homology"/>
<dbReference type="GO" id="GO:0005886">
    <property type="term" value="C:plasma membrane"/>
    <property type="evidence" value="ECO:0007669"/>
    <property type="project" value="TreeGrafter"/>
</dbReference>
<feature type="domain" description="Major facilitator superfamily (MFS) profile" evidence="8">
    <location>
        <begin position="118"/>
        <end position="558"/>
    </location>
</feature>
<feature type="transmembrane region" description="Helical" evidence="7">
    <location>
        <begin position="530"/>
        <end position="552"/>
    </location>
</feature>
<dbReference type="InterPro" id="IPR005829">
    <property type="entry name" value="Sugar_transporter_CS"/>
</dbReference>
<dbReference type="AlphaFoldDB" id="A0A6G1HLL4"/>
<protein>
    <submittedName>
        <fullName evidence="9">MFS general substrate transporter</fullName>
    </submittedName>
</protein>
<evidence type="ECO:0000256" key="3">
    <source>
        <dbReference type="ARBA" id="ARBA00022692"/>
    </source>
</evidence>
<gene>
    <name evidence="9" type="ORF">EJ06DRAFT_533668</name>
</gene>
<sequence length="567" mass="63117">MAPSLKGSRPSRESVLTTGTRNAESLRASSRSESERDAEKEMGEGDPEKEKAKRSRDEDLEDEPGLNAVDREEEELYLEVESGPSDESLEDKAFEVTWNGDSDPESPRQLSKLRKWIIVMVVATASLCVTCVSSMYTSTYNQITVEFGCSRIVATLGLSIYVVGLGIGPMILSPLSEFFGRRWIYIYSFIFFTIWLIPCAVAQNIQTMLISRFFDGLAGSAFLSVAGGTVGDLFAKHELGLPMMIYTASPFVGPEIGPLVGGFINTRTTWRWTFYSLIAWSGLELLMLIFLVPETYAPALLRAKAARLRKETGEQRWWAKGDIRKGSGGRAAAIGRAVAWSCMRPFQMLTLEVMCLNLCILSAILLGILYLFFGAFVFVFREVYGFSLEQTGITFLGIMVGMLIGISTDPFWRRNYQKLVKRHEAKTGIPGSSEPEFRLPPTIVGAWIVPFAMFGFAWTTFSSVHWMVPIMFSGFFGLGVILTYTGVFTFLVDCYPLYGASALAANSFARSMFAAAFPLFGVQMYEKLGIHWASSLLAFLALAMAPFPLVFYRYGKRLRGRSRFATS</sequence>
<name>A0A6G1HLL4_9PEZI</name>
<organism evidence="9 10">
    <name type="scientific">Trichodelitschia bisporula</name>
    <dbReference type="NCBI Taxonomy" id="703511"/>
    <lineage>
        <taxon>Eukaryota</taxon>
        <taxon>Fungi</taxon>
        <taxon>Dikarya</taxon>
        <taxon>Ascomycota</taxon>
        <taxon>Pezizomycotina</taxon>
        <taxon>Dothideomycetes</taxon>
        <taxon>Dothideomycetes incertae sedis</taxon>
        <taxon>Phaeotrichales</taxon>
        <taxon>Phaeotrichaceae</taxon>
        <taxon>Trichodelitschia</taxon>
    </lineage>
</organism>
<keyword evidence="4 7" id="KW-1133">Transmembrane helix</keyword>
<dbReference type="GO" id="GO:0022857">
    <property type="term" value="F:transmembrane transporter activity"/>
    <property type="evidence" value="ECO:0007669"/>
    <property type="project" value="InterPro"/>
</dbReference>
<dbReference type="Pfam" id="PF07690">
    <property type="entry name" value="MFS_1"/>
    <property type="match status" value="1"/>
</dbReference>
<feature type="transmembrane region" description="Helical" evidence="7">
    <location>
        <begin position="272"/>
        <end position="292"/>
    </location>
</feature>
<evidence type="ECO:0000259" key="8">
    <source>
        <dbReference type="PROSITE" id="PS50850"/>
    </source>
</evidence>
<reference evidence="9" key="1">
    <citation type="journal article" date="2020" name="Stud. Mycol.">
        <title>101 Dothideomycetes genomes: a test case for predicting lifestyles and emergence of pathogens.</title>
        <authorList>
            <person name="Haridas S."/>
            <person name="Albert R."/>
            <person name="Binder M."/>
            <person name="Bloem J."/>
            <person name="Labutti K."/>
            <person name="Salamov A."/>
            <person name="Andreopoulos B."/>
            <person name="Baker S."/>
            <person name="Barry K."/>
            <person name="Bills G."/>
            <person name="Bluhm B."/>
            <person name="Cannon C."/>
            <person name="Castanera R."/>
            <person name="Culley D."/>
            <person name="Daum C."/>
            <person name="Ezra D."/>
            <person name="Gonzalez J."/>
            <person name="Henrissat B."/>
            <person name="Kuo A."/>
            <person name="Liang C."/>
            <person name="Lipzen A."/>
            <person name="Lutzoni F."/>
            <person name="Magnuson J."/>
            <person name="Mondo S."/>
            <person name="Nolan M."/>
            <person name="Ohm R."/>
            <person name="Pangilinan J."/>
            <person name="Park H.-J."/>
            <person name="Ramirez L."/>
            <person name="Alfaro M."/>
            <person name="Sun H."/>
            <person name="Tritt A."/>
            <person name="Yoshinaga Y."/>
            <person name="Zwiers L.-H."/>
            <person name="Turgeon B."/>
            <person name="Goodwin S."/>
            <person name="Spatafora J."/>
            <person name="Crous P."/>
            <person name="Grigoriev I."/>
        </authorList>
    </citation>
    <scope>NUCLEOTIDE SEQUENCE</scope>
    <source>
        <strain evidence="9">CBS 262.69</strain>
    </source>
</reference>
<feature type="transmembrane region" description="Helical" evidence="7">
    <location>
        <begin position="442"/>
        <end position="461"/>
    </location>
</feature>
<evidence type="ECO:0000256" key="4">
    <source>
        <dbReference type="ARBA" id="ARBA00022989"/>
    </source>
</evidence>
<dbReference type="SUPFAM" id="SSF103473">
    <property type="entry name" value="MFS general substrate transporter"/>
    <property type="match status" value="1"/>
</dbReference>
<dbReference type="PROSITE" id="PS50850">
    <property type="entry name" value="MFS"/>
    <property type="match status" value="1"/>
</dbReference>
<evidence type="ECO:0000313" key="10">
    <source>
        <dbReference type="Proteomes" id="UP000799640"/>
    </source>
</evidence>
<evidence type="ECO:0000256" key="7">
    <source>
        <dbReference type="SAM" id="Phobius"/>
    </source>
</evidence>
<evidence type="ECO:0000256" key="5">
    <source>
        <dbReference type="ARBA" id="ARBA00023136"/>
    </source>
</evidence>
<comment type="subcellular location">
    <subcellularLocation>
        <location evidence="1">Membrane</location>
        <topology evidence="1">Multi-pass membrane protein</topology>
    </subcellularLocation>
</comment>
<keyword evidence="10" id="KW-1185">Reference proteome</keyword>
<dbReference type="InterPro" id="IPR020846">
    <property type="entry name" value="MFS_dom"/>
</dbReference>